<feature type="compositionally biased region" description="Low complexity" evidence="1">
    <location>
        <begin position="7"/>
        <end position="33"/>
    </location>
</feature>
<dbReference type="KEGG" id="egr:104425418"/>
<feature type="region of interest" description="Disordered" evidence="1">
    <location>
        <begin position="1"/>
        <end position="36"/>
    </location>
</feature>
<dbReference type="PANTHER" id="PTHR37234:SF1">
    <property type="entry name" value="OS03G0319200 PROTEIN"/>
    <property type="match status" value="1"/>
</dbReference>
<feature type="compositionally biased region" description="Low complexity" evidence="1">
    <location>
        <begin position="269"/>
        <end position="278"/>
    </location>
</feature>
<feature type="compositionally biased region" description="Pro residues" evidence="1">
    <location>
        <begin position="143"/>
        <end position="154"/>
    </location>
</feature>
<evidence type="ECO:0000256" key="1">
    <source>
        <dbReference type="SAM" id="MobiDB-lite"/>
    </source>
</evidence>
<sequence>MKREKTTALLSSSTSSSSSYRERAATAATHATTPDARGCLHSKSIGCMSGLFHLLSRYQHRRKSLTYGKRQQKNAVVSPPAKDGAPAALVPALLRKGAAGNRDGGPPSTAAAAKRISCEVPRSPTLPAEIRRSHPPESRAAATPPPLPAQPRPQQPTVVARLMGLTAGEAPESAAEKRRELLGALDKCDRDLKALKKIIDVVRSSEQLRSPVGAAKPNASFDARLQELAAKEDGDTDRDGDDDDDDSSGDNENGNGGGEPQEKEEEQQEQQQPAEQPSPVSVLEEFTRSTLLSGYAKRQSIAHQTRSNNYIACHAERLVPPPQKKKPLEEFNYSICLLDRITYEPSLARARIDESRVPAAASPPPSWISEAMRQSVEQVCKDIAWGQRREVGRIGLALHDHICRDLIEEMVREMGYGGIASSLPFEACKRRLRL</sequence>
<organism evidence="2">
    <name type="scientific">Eucalyptus grandis</name>
    <name type="common">Flooded gum</name>
    <dbReference type="NCBI Taxonomy" id="71139"/>
    <lineage>
        <taxon>Eukaryota</taxon>
        <taxon>Viridiplantae</taxon>
        <taxon>Streptophyta</taxon>
        <taxon>Embryophyta</taxon>
        <taxon>Tracheophyta</taxon>
        <taxon>Spermatophyta</taxon>
        <taxon>Magnoliopsida</taxon>
        <taxon>eudicotyledons</taxon>
        <taxon>Gunneridae</taxon>
        <taxon>Pentapetalae</taxon>
        <taxon>rosids</taxon>
        <taxon>malvids</taxon>
        <taxon>Myrtales</taxon>
        <taxon>Myrtaceae</taxon>
        <taxon>Myrtoideae</taxon>
        <taxon>Eucalypteae</taxon>
        <taxon>Eucalyptus</taxon>
    </lineage>
</organism>
<dbReference type="InParanoid" id="A0A059A3R4"/>
<gene>
    <name evidence="2" type="ORF">EUGRSUZ_K01702</name>
</gene>
<dbReference type="Gramene" id="KCW47970">
    <property type="protein sequence ID" value="KCW47970"/>
    <property type="gene ID" value="EUGRSUZ_K01702"/>
</dbReference>
<dbReference type="eggNOG" id="ENOG502QWGU">
    <property type="taxonomic scope" value="Eukaryota"/>
</dbReference>
<dbReference type="EMBL" id="KK198763">
    <property type="protein sequence ID" value="KCW47970.1"/>
    <property type="molecule type" value="Genomic_DNA"/>
</dbReference>
<dbReference type="AlphaFoldDB" id="A0A059A3R4"/>
<evidence type="ECO:0000313" key="2">
    <source>
        <dbReference type="EMBL" id="KCW47970.1"/>
    </source>
</evidence>
<reference evidence="2" key="1">
    <citation type="submission" date="2013-07" db="EMBL/GenBank/DDBJ databases">
        <title>The genome of Eucalyptus grandis.</title>
        <authorList>
            <person name="Schmutz J."/>
            <person name="Hayes R."/>
            <person name="Myburg A."/>
            <person name="Tuskan G."/>
            <person name="Grattapaglia D."/>
            <person name="Rokhsar D.S."/>
        </authorList>
    </citation>
    <scope>NUCLEOTIDE SEQUENCE</scope>
    <source>
        <tissue evidence="2">Leaf extractions</tissue>
    </source>
</reference>
<dbReference type="OMA" id="FQLVCKY"/>
<proteinExistence type="predicted"/>
<dbReference type="STRING" id="71139.A0A059A3R4"/>
<name>A0A059A3R4_EUCGR</name>
<feature type="region of interest" description="Disordered" evidence="1">
    <location>
        <begin position="229"/>
        <end position="281"/>
    </location>
</feature>
<accession>A0A059A3R4</accession>
<evidence type="ECO:0008006" key="3">
    <source>
        <dbReference type="Google" id="ProtNLM"/>
    </source>
</evidence>
<dbReference type="OrthoDB" id="780613at2759"/>
<dbReference type="PANTHER" id="PTHR37234">
    <property type="entry name" value="OS03G0319200 PROTEIN"/>
    <property type="match status" value="1"/>
</dbReference>
<dbReference type="FunCoup" id="A0A059A3R4">
    <property type="interactions" value="294"/>
</dbReference>
<protein>
    <recommendedName>
        <fullName evidence="3">DUF3741 domain-containing protein</fullName>
    </recommendedName>
</protein>
<feature type="compositionally biased region" description="Acidic residues" evidence="1">
    <location>
        <begin position="234"/>
        <end position="249"/>
    </location>
</feature>
<feature type="region of interest" description="Disordered" evidence="1">
    <location>
        <begin position="120"/>
        <end position="154"/>
    </location>
</feature>
<feature type="region of interest" description="Disordered" evidence="1">
    <location>
        <begin position="65"/>
        <end position="84"/>
    </location>
</feature>